<dbReference type="EMBL" id="JAFREM010000017">
    <property type="protein sequence ID" value="MBO1306677.1"/>
    <property type="molecule type" value="Genomic_DNA"/>
</dbReference>
<keyword evidence="6" id="KW-1185">Reference proteome</keyword>
<dbReference type="PIRSF" id="PIRSF039085">
    <property type="entry name" value="ABC_ATPase_HisP"/>
    <property type="match status" value="1"/>
</dbReference>
<dbReference type="PANTHER" id="PTHR43166:SF37">
    <property type="entry name" value="ARGININE TRANSPORT ATP-BINDING PROTEIN ARTM"/>
    <property type="match status" value="1"/>
</dbReference>
<accession>A0ABS3LAN7</accession>
<dbReference type="Pfam" id="PF00005">
    <property type="entry name" value="ABC_tran"/>
    <property type="match status" value="1"/>
</dbReference>
<name>A0ABS3LAN7_9ENTE</name>
<organism evidence="5 6">
    <name type="scientific">Candidatus Enterococcus moelleringii</name>
    <dbReference type="NCBI Taxonomy" id="2815325"/>
    <lineage>
        <taxon>Bacteria</taxon>
        <taxon>Bacillati</taxon>
        <taxon>Bacillota</taxon>
        <taxon>Bacilli</taxon>
        <taxon>Lactobacillales</taxon>
        <taxon>Enterococcaceae</taxon>
        <taxon>Enterococcus</taxon>
    </lineage>
</organism>
<evidence type="ECO:0000256" key="1">
    <source>
        <dbReference type="ARBA" id="ARBA00022448"/>
    </source>
</evidence>
<proteinExistence type="predicted"/>
<keyword evidence="2" id="KW-0547">Nucleotide-binding</keyword>
<reference evidence="5 6" key="1">
    <citation type="submission" date="2021-03" db="EMBL/GenBank/DDBJ databases">
        <title>Enterococcal diversity collection.</title>
        <authorList>
            <person name="Gilmore M.S."/>
            <person name="Schwartzman J."/>
            <person name="Van Tyne D."/>
            <person name="Martin M."/>
            <person name="Earl A.M."/>
            <person name="Manson A.L."/>
            <person name="Straub T."/>
            <person name="Salamzade R."/>
            <person name="Saavedra J."/>
            <person name="Lebreton F."/>
            <person name="Prichula J."/>
            <person name="Schaufler K."/>
            <person name="Gaca A."/>
            <person name="Sgardioli B."/>
            <person name="Wagenaar J."/>
            <person name="Strong T."/>
        </authorList>
    </citation>
    <scope>NUCLEOTIDE SEQUENCE [LARGE SCALE GENOMIC DNA]</scope>
    <source>
        <strain evidence="5 6">669A</strain>
    </source>
</reference>
<dbReference type="SUPFAM" id="SSF52540">
    <property type="entry name" value="P-loop containing nucleoside triphosphate hydrolases"/>
    <property type="match status" value="1"/>
</dbReference>
<dbReference type="InterPro" id="IPR017871">
    <property type="entry name" value="ABC_transporter-like_CS"/>
</dbReference>
<dbReference type="Proteomes" id="UP000664601">
    <property type="component" value="Unassembled WGS sequence"/>
</dbReference>
<dbReference type="InterPro" id="IPR003439">
    <property type="entry name" value="ABC_transporter-like_ATP-bd"/>
</dbReference>
<protein>
    <submittedName>
        <fullName evidence="5">Amino acid ABC transporter ATP-binding protein</fullName>
    </submittedName>
</protein>
<dbReference type="GO" id="GO:0005524">
    <property type="term" value="F:ATP binding"/>
    <property type="evidence" value="ECO:0007669"/>
    <property type="project" value="UniProtKB-KW"/>
</dbReference>
<gene>
    <name evidence="5" type="ORF">JZO70_10920</name>
</gene>
<keyword evidence="1" id="KW-0813">Transport</keyword>
<dbReference type="InterPro" id="IPR027417">
    <property type="entry name" value="P-loop_NTPase"/>
</dbReference>
<dbReference type="Gene3D" id="3.40.50.300">
    <property type="entry name" value="P-loop containing nucleotide triphosphate hydrolases"/>
    <property type="match status" value="1"/>
</dbReference>
<dbReference type="PROSITE" id="PS00211">
    <property type="entry name" value="ABC_TRANSPORTER_1"/>
    <property type="match status" value="1"/>
</dbReference>
<dbReference type="InterPro" id="IPR050086">
    <property type="entry name" value="MetN_ABC_transporter-like"/>
</dbReference>
<evidence type="ECO:0000256" key="3">
    <source>
        <dbReference type="ARBA" id="ARBA00022840"/>
    </source>
</evidence>
<dbReference type="InterPro" id="IPR030679">
    <property type="entry name" value="ABC_ATPase_HisP-typ"/>
</dbReference>
<dbReference type="PROSITE" id="PS50893">
    <property type="entry name" value="ABC_TRANSPORTER_2"/>
    <property type="match status" value="1"/>
</dbReference>
<feature type="domain" description="ABC transporter" evidence="4">
    <location>
        <begin position="2"/>
        <end position="237"/>
    </location>
</feature>
<evidence type="ECO:0000256" key="2">
    <source>
        <dbReference type="ARBA" id="ARBA00022741"/>
    </source>
</evidence>
<keyword evidence="3 5" id="KW-0067">ATP-binding</keyword>
<dbReference type="SMART" id="SM00382">
    <property type="entry name" value="AAA"/>
    <property type="match status" value="1"/>
</dbReference>
<evidence type="ECO:0000313" key="6">
    <source>
        <dbReference type="Proteomes" id="UP000664601"/>
    </source>
</evidence>
<evidence type="ECO:0000259" key="4">
    <source>
        <dbReference type="PROSITE" id="PS50893"/>
    </source>
</evidence>
<sequence length="242" mass="27246">MLEIRHLNKSFYAGKRILNDISVEIQPNSVTCILGPSGAGKSTFLRCINQLEEPSEGEILYKQENTIDPKYDVRKLREEIGMVFQSFHLFPLKTVLENVAMPLQIVKKMHVTVAKAEAMRMLKKVGLGDKGDDYPEQLSGGQKQRVAIARSLAMNPKIMLFDEPTSALDPELVGDVLDVMKNLAEEGKTMIIVTHEMGFAKEVSDRILFMVNGEIIEDNTPEKFFSSPETERAKSFLLRSLK</sequence>
<dbReference type="PANTHER" id="PTHR43166">
    <property type="entry name" value="AMINO ACID IMPORT ATP-BINDING PROTEIN"/>
    <property type="match status" value="1"/>
</dbReference>
<dbReference type="CDD" id="cd03262">
    <property type="entry name" value="ABC_HisP_GlnQ"/>
    <property type="match status" value="1"/>
</dbReference>
<evidence type="ECO:0000313" key="5">
    <source>
        <dbReference type="EMBL" id="MBO1306677.1"/>
    </source>
</evidence>
<comment type="caution">
    <text evidence="5">The sequence shown here is derived from an EMBL/GenBank/DDBJ whole genome shotgun (WGS) entry which is preliminary data.</text>
</comment>
<dbReference type="InterPro" id="IPR003593">
    <property type="entry name" value="AAA+_ATPase"/>
</dbReference>